<feature type="non-terminal residue" evidence="3">
    <location>
        <position position="1"/>
    </location>
</feature>
<dbReference type="PANTHER" id="PTHR11091">
    <property type="entry name" value="OXIDOREDUCTASE-RELATED"/>
    <property type="match status" value="1"/>
</dbReference>
<dbReference type="InterPro" id="IPR043143">
    <property type="entry name" value="Mal/L-sulf/L-lact_DH-like_NADP"/>
</dbReference>
<evidence type="ECO:0000256" key="1">
    <source>
        <dbReference type="ARBA" id="ARBA00006056"/>
    </source>
</evidence>
<evidence type="ECO:0000256" key="2">
    <source>
        <dbReference type="ARBA" id="ARBA00023002"/>
    </source>
</evidence>
<dbReference type="Gene3D" id="3.30.1370.60">
    <property type="entry name" value="Hypothetical oxidoreductase yiak, domain 2"/>
    <property type="match status" value="1"/>
</dbReference>
<sequence>VAAHGKLAVAADKGDSIPDTWATDKEGQPTTDPHQAVFLQPAGGYKGYGMALMFECLSSIMVGNPLLMTSIRRQNQPNPGTQNSFVAAIDIAMFTDTDVYGEQIDGTVEALKSLPKKEGVDEILVPGEPENRAYEERSAYGIPLPEATAERLREVGRRFKIETPSDLT</sequence>
<dbReference type="InterPro" id="IPR043144">
    <property type="entry name" value="Mal/L-sulf/L-lact_DH-like_ah"/>
</dbReference>
<gene>
    <name evidence="3" type="ORF">METZ01_LOCUS423152</name>
</gene>
<name>A0A382XJ14_9ZZZZ</name>
<dbReference type="EMBL" id="UINC01167662">
    <property type="protein sequence ID" value="SVD70298.1"/>
    <property type="molecule type" value="Genomic_DNA"/>
</dbReference>
<accession>A0A382XJ14</accession>
<protein>
    <recommendedName>
        <fullName evidence="4">Ldh family oxidoreductase</fullName>
    </recommendedName>
</protein>
<reference evidence="3" key="1">
    <citation type="submission" date="2018-05" db="EMBL/GenBank/DDBJ databases">
        <authorList>
            <person name="Lanie J.A."/>
            <person name="Ng W.-L."/>
            <person name="Kazmierczak K.M."/>
            <person name="Andrzejewski T.M."/>
            <person name="Davidsen T.M."/>
            <person name="Wayne K.J."/>
            <person name="Tettelin H."/>
            <person name="Glass J.I."/>
            <person name="Rusch D."/>
            <person name="Podicherti R."/>
            <person name="Tsui H.-C.T."/>
            <person name="Winkler M.E."/>
        </authorList>
    </citation>
    <scope>NUCLEOTIDE SEQUENCE</scope>
</reference>
<evidence type="ECO:0008006" key="4">
    <source>
        <dbReference type="Google" id="ProtNLM"/>
    </source>
</evidence>
<organism evidence="3">
    <name type="scientific">marine metagenome</name>
    <dbReference type="NCBI Taxonomy" id="408172"/>
    <lineage>
        <taxon>unclassified sequences</taxon>
        <taxon>metagenomes</taxon>
        <taxon>ecological metagenomes</taxon>
    </lineage>
</organism>
<dbReference type="PANTHER" id="PTHR11091:SF0">
    <property type="entry name" value="MALATE DEHYDROGENASE"/>
    <property type="match status" value="1"/>
</dbReference>
<dbReference type="InterPro" id="IPR003767">
    <property type="entry name" value="Malate/L-lactate_DH-like"/>
</dbReference>
<proteinExistence type="inferred from homology"/>
<dbReference type="SUPFAM" id="SSF89733">
    <property type="entry name" value="L-sulfolactate dehydrogenase-like"/>
    <property type="match status" value="1"/>
</dbReference>
<dbReference type="InterPro" id="IPR036111">
    <property type="entry name" value="Mal/L-sulfo/L-lacto_DH-like_sf"/>
</dbReference>
<evidence type="ECO:0000313" key="3">
    <source>
        <dbReference type="EMBL" id="SVD70298.1"/>
    </source>
</evidence>
<dbReference type="Pfam" id="PF02615">
    <property type="entry name" value="Ldh_2"/>
    <property type="match status" value="1"/>
</dbReference>
<comment type="similarity">
    <text evidence="1">Belongs to the LDH2/MDH2 oxidoreductase family.</text>
</comment>
<keyword evidence="2" id="KW-0560">Oxidoreductase</keyword>
<dbReference type="AlphaFoldDB" id="A0A382XJ14"/>
<dbReference type="GO" id="GO:0016491">
    <property type="term" value="F:oxidoreductase activity"/>
    <property type="evidence" value="ECO:0007669"/>
    <property type="project" value="UniProtKB-KW"/>
</dbReference>
<dbReference type="Gene3D" id="1.10.1530.10">
    <property type="match status" value="1"/>
</dbReference>